<proteinExistence type="predicted"/>
<name>A0ABQ2BA76_9MICO</name>
<accession>A0ABQ2BA76</accession>
<dbReference type="InterPro" id="IPR025638">
    <property type="entry name" value="DUF4336"/>
</dbReference>
<dbReference type="PANTHER" id="PTHR33835:SF1">
    <property type="entry name" value="METALLO-BETA-LACTAMASE DOMAIN-CONTAINING PROTEIN"/>
    <property type="match status" value="1"/>
</dbReference>
<dbReference type="PANTHER" id="PTHR33835">
    <property type="entry name" value="YALI0C07656P"/>
    <property type="match status" value="1"/>
</dbReference>
<reference evidence="2" key="1">
    <citation type="journal article" date="2019" name="Int. J. Syst. Evol. Microbiol.">
        <title>The Global Catalogue of Microorganisms (GCM) 10K type strain sequencing project: providing services to taxonomists for standard genome sequencing and annotation.</title>
        <authorList>
            <consortium name="The Broad Institute Genomics Platform"/>
            <consortium name="The Broad Institute Genome Sequencing Center for Infectious Disease"/>
            <person name="Wu L."/>
            <person name="Ma J."/>
        </authorList>
    </citation>
    <scope>NUCLEOTIDE SEQUENCE [LARGE SCALE GENOMIC DNA]</scope>
    <source>
        <strain evidence="2">CCM 8653</strain>
    </source>
</reference>
<evidence type="ECO:0008006" key="3">
    <source>
        <dbReference type="Google" id="ProtNLM"/>
    </source>
</evidence>
<protein>
    <recommendedName>
        <fullName evidence="3">DUF4336 domain-containing protein</fullName>
    </recommendedName>
</protein>
<organism evidence="1 2">
    <name type="scientific">Isoptericola cucumis</name>
    <dbReference type="NCBI Taxonomy" id="1776856"/>
    <lineage>
        <taxon>Bacteria</taxon>
        <taxon>Bacillati</taxon>
        <taxon>Actinomycetota</taxon>
        <taxon>Actinomycetes</taxon>
        <taxon>Micrococcales</taxon>
        <taxon>Promicromonosporaceae</taxon>
        <taxon>Isoptericola</taxon>
    </lineage>
</organism>
<sequence length="233" mass="25654">MSGWSELGDGLVVVDGPVVRDTGMPFTTRMTVVTLSDGSLWVESPVPASYETLTRLTGIGPVRHLVSNTPRHVWRLDAWHELFPDAELWSVRHTPVTLRRTTLPLSGVLGADPPAAWAADLDQAPLLGSRLLEEVCFFHRRSRTLVLGDVVQVHQQLPGRAFSNAVKRWGGVAAPDGGTSVDIRLSFRDRGALRASVRRVLDWDFSQVVLAHGPVVTHDARAFVERAFAWALD</sequence>
<dbReference type="InterPro" id="IPR036866">
    <property type="entry name" value="RibonucZ/Hydroxyglut_hydro"/>
</dbReference>
<evidence type="ECO:0000313" key="2">
    <source>
        <dbReference type="Proteomes" id="UP000632535"/>
    </source>
</evidence>
<gene>
    <name evidence="1" type="ORF">GCM10007368_37670</name>
</gene>
<dbReference type="RefSeq" id="WP_188525283.1">
    <property type="nucleotide sequence ID" value="NZ_BMDG01000016.1"/>
</dbReference>
<dbReference type="Proteomes" id="UP000632535">
    <property type="component" value="Unassembled WGS sequence"/>
</dbReference>
<evidence type="ECO:0000313" key="1">
    <source>
        <dbReference type="EMBL" id="GGI11734.1"/>
    </source>
</evidence>
<comment type="caution">
    <text evidence="1">The sequence shown here is derived from an EMBL/GenBank/DDBJ whole genome shotgun (WGS) entry which is preliminary data.</text>
</comment>
<dbReference type="EMBL" id="BMDG01000016">
    <property type="protein sequence ID" value="GGI11734.1"/>
    <property type="molecule type" value="Genomic_DNA"/>
</dbReference>
<dbReference type="Pfam" id="PF14234">
    <property type="entry name" value="DUF4336"/>
    <property type="match status" value="1"/>
</dbReference>
<dbReference type="Gene3D" id="3.60.15.10">
    <property type="entry name" value="Ribonuclease Z/Hydroxyacylglutathione hydrolase-like"/>
    <property type="match status" value="1"/>
</dbReference>
<dbReference type="SUPFAM" id="SSF56281">
    <property type="entry name" value="Metallo-hydrolase/oxidoreductase"/>
    <property type="match status" value="1"/>
</dbReference>
<keyword evidence="2" id="KW-1185">Reference proteome</keyword>